<feature type="compositionally biased region" description="Low complexity" evidence="2">
    <location>
        <begin position="908"/>
        <end position="919"/>
    </location>
</feature>
<feature type="transmembrane region" description="Helical" evidence="3">
    <location>
        <begin position="308"/>
        <end position="327"/>
    </location>
</feature>
<sequence>MPRGSTTTKRVRGAAVQTGTRHENGAVAASTRSHKPKRNSQANDSANTLQSTSTTPSPPTTPLSMVDKYEQYMDLNETRADYKLESDLKRMNSASYSESSTEPYLDSSDGLSHENHRQIDVNAAKNPAVHRDLSPLGFTLTILRSCPLSDTLAILIVLLQIPPTFLSMIQILFAALTFVPSSSIATSGLTLTHILQGTINAPSLAAIFFLDICVLLLWLIFWSPVQYIVLDLAQAVIALTLGGGSSYKETGLKNVLWCFGIIGASHFVRTGNVKGHGFPDFISSSLTSNTDLDDPLEPTIRNNGKKFGLIRIVLAIHILTQGAARYVRDWYLRRENRDFNANFGDPEAGEVTIDPNIDLALSQTVENENSTLPETNNVTFISKKKINCAQIRNHQPLWAALASTKVVMVKEYETSHAAAESAGTNATDMNNLGNAPFSSEADKIWITFIGSGQIFFSTSFFSEQYTNVQDKAVVLENSFIDITKPFYVKVNKSIWQPTKIYPKADPDKATGTSTRWSGEILGLAPMSYYECEFFSTVDKSLLFSTSIRTLQPPTVDHEISTAAKNCARPSSPHSTLKASIVQATKIMNEEIQRQKNARKDHRAKINVVRKESERLLGAIGSTGGNDDKMRQKSQQSTLHMKQADEAATLLISQIENIDSTPKDELSLYSESKSEIQSQRDKHKNVLADINSSKQNAEREIQALKSDLSNLRQKTEARKQRLNILNSRHENILESNAKGLDEAQRREVERDVKRKERANIQAFYTERLHSITSQICEGQTAYQTVVSAIENLLQVQQDMYQRQSPTVSSHNLSGLGNESVPVNPNLKPVNYPWVSPINSSNASSGSGSSPLTSSAIPTSKPGYKSRGRSSSLLSNISKFTQSSDERSSLNFIGKKPPGYEDSLEDPRYSSGSLIGSGSGTASFGEPKIPAAVKSLQIDSNSVLVK</sequence>
<dbReference type="Proteomes" id="UP000283383">
    <property type="component" value="Unassembled WGS sequence"/>
</dbReference>
<feature type="coiled-coil region" evidence="1">
    <location>
        <begin position="679"/>
        <end position="720"/>
    </location>
</feature>
<dbReference type="AlphaFoldDB" id="A0A420HE79"/>
<keyword evidence="1" id="KW-0175">Coiled coil</keyword>
<keyword evidence="5" id="KW-1185">Reference proteome</keyword>
<feature type="region of interest" description="Disordered" evidence="2">
    <location>
        <begin position="839"/>
        <end position="869"/>
    </location>
</feature>
<evidence type="ECO:0000313" key="4">
    <source>
        <dbReference type="EMBL" id="RKF55693.1"/>
    </source>
</evidence>
<feature type="compositionally biased region" description="Polar residues" evidence="2">
    <location>
        <begin position="803"/>
        <end position="821"/>
    </location>
</feature>
<feature type="transmembrane region" description="Helical" evidence="3">
    <location>
        <begin position="152"/>
        <end position="179"/>
    </location>
</feature>
<name>A0A420HE79_9PEZI</name>
<feature type="region of interest" description="Disordered" evidence="2">
    <location>
        <begin position="803"/>
        <end position="822"/>
    </location>
</feature>
<keyword evidence="3" id="KW-0472">Membrane</keyword>
<feature type="transmembrane region" description="Helical" evidence="3">
    <location>
        <begin position="199"/>
        <end position="221"/>
    </location>
</feature>
<proteinExistence type="predicted"/>
<feature type="region of interest" description="Disordered" evidence="2">
    <location>
        <begin position="1"/>
        <end position="64"/>
    </location>
</feature>
<gene>
    <name evidence="4" type="ORF">GcM3_200034</name>
</gene>
<reference evidence="4 5" key="1">
    <citation type="journal article" date="2018" name="BMC Genomics">
        <title>Comparative genome analyses reveal sequence features reflecting distinct modes of host-adaptation between dicot and monocot powdery mildew.</title>
        <authorList>
            <person name="Wu Y."/>
            <person name="Ma X."/>
            <person name="Pan Z."/>
            <person name="Kale S.D."/>
            <person name="Song Y."/>
            <person name="King H."/>
            <person name="Zhang Q."/>
            <person name="Presley C."/>
            <person name="Deng X."/>
            <person name="Wei C.I."/>
            <person name="Xiao S."/>
        </authorList>
    </citation>
    <scope>NUCLEOTIDE SEQUENCE [LARGE SCALE GENOMIC DNA]</scope>
    <source>
        <strain evidence="4">UMSG3</strain>
    </source>
</reference>
<evidence type="ECO:0000256" key="3">
    <source>
        <dbReference type="SAM" id="Phobius"/>
    </source>
</evidence>
<dbReference type="STRING" id="62708.A0A420HE79"/>
<feature type="compositionally biased region" description="Low complexity" evidence="2">
    <location>
        <begin position="839"/>
        <end position="855"/>
    </location>
</feature>
<keyword evidence="3" id="KW-1133">Transmembrane helix</keyword>
<feature type="region of interest" description="Disordered" evidence="2">
    <location>
        <begin position="93"/>
        <end position="112"/>
    </location>
</feature>
<dbReference type="EMBL" id="MCBQ01020010">
    <property type="protein sequence ID" value="RKF55693.1"/>
    <property type="molecule type" value="Genomic_DNA"/>
</dbReference>
<evidence type="ECO:0000313" key="5">
    <source>
        <dbReference type="Proteomes" id="UP000283383"/>
    </source>
</evidence>
<protein>
    <submittedName>
        <fullName evidence="4">Ubiquitination network signaling protein acrB</fullName>
    </submittedName>
</protein>
<organism evidence="4 5">
    <name type="scientific">Golovinomyces cichoracearum</name>
    <dbReference type="NCBI Taxonomy" id="62708"/>
    <lineage>
        <taxon>Eukaryota</taxon>
        <taxon>Fungi</taxon>
        <taxon>Dikarya</taxon>
        <taxon>Ascomycota</taxon>
        <taxon>Pezizomycotina</taxon>
        <taxon>Leotiomycetes</taxon>
        <taxon>Erysiphales</taxon>
        <taxon>Erysiphaceae</taxon>
        <taxon>Golovinomyces</taxon>
    </lineage>
</organism>
<feature type="region of interest" description="Disordered" evidence="2">
    <location>
        <begin position="884"/>
        <end position="919"/>
    </location>
</feature>
<accession>A0A420HE79</accession>
<keyword evidence="3" id="KW-0812">Transmembrane</keyword>
<feature type="compositionally biased region" description="Polar residues" evidence="2">
    <location>
        <begin position="93"/>
        <end position="102"/>
    </location>
</feature>
<evidence type="ECO:0000256" key="1">
    <source>
        <dbReference type="SAM" id="Coils"/>
    </source>
</evidence>
<evidence type="ECO:0000256" key="2">
    <source>
        <dbReference type="SAM" id="MobiDB-lite"/>
    </source>
</evidence>
<comment type="caution">
    <text evidence="4">The sequence shown here is derived from an EMBL/GenBank/DDBJ whole genome shotgun (WGS) entry which is preliminary data.</text>
</comment>